<name>A0A0F9DTE7_9ZZZZ</name>
<keyword evidence="1" id="KW-0472">Membrane</keyword>
<reference evidence="2" key="1">
    <citation type="journal article" date="2015" name="Nature">
        <title>Complex archaea that bridge the gap between prokaryotes and eukaryotes.</title>
        <authorList>
            <person name="Spang A."/>
            <person name="Saw J.H."/>
            <person name="Jorgensen S.L."/>
            <person name="Zaremba-Niedzwiedzka K."/>
            <person name="Martijn J."/>
            <person name="Lind A.E."/>
            <person name="van Eijk R."/>
            <person name="Schleper C."/>
            <person name="Guy L."/>
            <person name="Ettema T.J."/>
        </authorList>
    </citation>
    <scope>NUCLEOTIDE SEQUENCE</scope>
</reference>
<evidence type="ECO:0000313" key="2">
    <source>
        <dbReference type="EMBL" id="KKL20951.1"/>
    </source>
</evidence>
<evidence type="ECO:0000256" key="1">
    <source>
        <dbReference type="SAM" id="Phobius"/>
    </source>
</evidence>
<comment type="caution">
    <text evidence="2">The sequence shown here is derived from an EMBL/GenBank/DDBJ whole genome shotgun (WGS) entry which is preliminary data.</text>
</comment>
<protein>
    <submittedName>
        <fullName evidence="2">Uncharacterized protein</fullName>
    </submittedName>
</protein>
<dbReference type="AlphaFoldDB" id="A0A0F9DTE7"/>
<keyword evidence="1" id="KW-1133">Transmembrane helix</keyword>
<dbReference type="EMBL" id="LAZR01037905">
    <property type="protein sequence ID" value="KKL20951.1"/>
    <property type="molecule type" value="Genomic_DNA"/>
</dbReference>
<gene>
    <name evidence="2" type="ORF">LCGC14_2450350</name>
</gene>
<accession>A0A0F9DTE7</accession>
<sequence>MNTRHKEDWDVQDTYWANRGGYWSGREGRAKSTNPHDMGSPARHVFDTAWKIGHADAHPHQCRQRTYLVLGAVAAGLAAMFGYLAAVIV</sequence>
<organism evidence="2">
    <name type="scientific">marine sediment metagenome</name>
    <dbReference type="NCBI Taxonomy" id="412755"/>
    <lineage>
        <taxon>unclassified sequences</taxon>
        <taxon>metagenomes</taxon>
        <taxon>ecological metagenomes</taxon>
    </lineage>
</organism>
<keyword evidence="1" id="KW-0812">Transmembrane</keyword>
<proteinExistence type="predicted"/>
<feature type="transmembrane region" description="Helical" evidence="1">
    <location>
        <begin position="67"/>
        <end position="88"/>
    </location>
</feature>